<feature type="compositionally biased region" description="Basic and acidic residues" evidence="1">
    <location>
        <begin position="474"/>
        <end position="486"/>
    </location>
</feature>
<feature type="region of interest" description="Disordered" evidence="1">
    <location>
        <begin position="456"/>
        <end position="499"/>
    </location>
</feature>
<feature type="compositionally biased region" description="Low complexity" evidence="1">
    <location>
        <begin position="459"/>
        <end position="473"/>
    </location>
</feature>
<evidence type="ECO:0000313" key="3">
    <source>
        <dbReference type="Proteomes" id="UP000319836"/>
    </source>
</evidence>
<reference evidence="2 3" key="1">
    <citation type="journal article" date="2019" name="Nat. Microbiol.">
        <title>Mediterranean grassland soil C-N compound turnover is dependent on rainfall and depth, and is mediated by genomically divergent microorganisms.</title>
        <authorList>
            <person name="Diamond S."/>
            <person name="Andeer P.F."/>
            <person name="Li Z."/>
            <person name="Crits-Christoph A."/>
            <person name="Burstein D."/>
            <person name="Anantharaman K."/>
            <person name="Lane K.R."/>
            <person name="Thomas B.C."/>
            <person name="Pan C."/>
            <person name="Northen T.R."/>
            <person name="Banfield J.F."/>
        </authorList>
    </citation>
    <scope>NUCLEOTIDE SEQUENCE [LARGE SCALE GENOMIC DNA]</scope>
    <source>
        <strain evidence="2">WS_10</strain>
    </source>
</reference>
<protein>
    <submittedName>
        <fullName evidence="2">Uncharacterized protein</fullName>
    </submittedName>
</protein>
<name>A0A538TVJ6_UNCEI</name>
<proteinExistence type="predicted"/>
<gene>
    <name evidence="2" type="ORF">E6K80_15075</name>
</gene>
<evidence type="ECO:0000256" key="1">
    <source>
        <dbReference type="SAM" id="MobiDB-lite"/>
    </source>
</evidence>
<sequence>MFKKRRIRARKVIPPLAKLARFLVKTQLLTLFVGLCVLGFVVGFRTRPDPHVVPYAELFSQMRVVSYRDSPSDTLARFVVELCAGDRAFRRYDVDARRFLPPERDRDYNRAITSTFYRPLQVRGHVAQGLWLDVPRQSALSLLPEQFAELYRATLDFVKPFGAMAGVLGTLSGYSVGYRLGTWNGSLRSRVVQERVLATPDLGRVIAREAWRRVLLEPAVMGGEDDALRFATLRQVQQVYAGFFRIALRDSDGFIPREAARLATLGHAEESRAMLAFAAAVRRAADDRVEVTSADFAAVERWASLLVRRGHWARDAMPPAGEERARYLGMLSWYGVAPPGPGVERVWVGPRLLVREGDTEGFVTDEIPGTGVGCPIAWRAALREQRSNAGALASAWFEDHPEFPALVEFLDRTAGRMANGRSTVAVRRIATPPPRAPSPARPPMVTTGAAFTNRITVLSSSPAPSAEAPAHAADSSRDSVTSRRGDALGSAVDSLVAPR</sequence>
<dbReference type="EMBL" id="VBPA01000438">
    <property type="protein sequence ID" value="TMQ67631.1"/>
    <property type="molecule type" value="Genomic_DNA"/>
</dbReference>
<comment type="caution">
    <text evidence="2">The sequence shown here is derived from an EMBL/GenBank/DDBJ whole genome shotgun (WGS) entry which is preliminary data.</text>
</comment>
<evidence type="ECO:0000313" key="2">
    <source>
        <dbReference type="EMBL" id="TMQ67631.1"/>
    </source>
</evidence>
<dbReference type="Proteomes" id="UP000319836">
    <property type="component" value="Unassembled WGS sequence"/>
</dbReference>
<dbReference type="AlphaFoldDB" id="A0A538TVJ6"/>
<organism evidence="2 3">
    <name type="scientific">Eiseniibacteriota bacterium</name>
    <dbReference type="NCBI Taxonomy" id="2212470"/>
    <lineage>
        <taxon>Bacteria</taxon>
        <taxon>Candidatus Eiseniibacteriota</taxon>
    </lineage>
</organism>
<accession>A0A538TVJ6</accession>